<sequence>MARVSRSRSPEWEASQLVEEPRSRGAAALVRTLALGPGTGMASAISWVASAEAPETSSAALACGVVRESVPRHLGAPLPLLRPRPLSAAATRAAAGATSRDPASWTGRSSDEHTPVEDEEPKKSTTSASTSEEKKKKKKKSSHSKERSKKRRKKKSSKRKHKKYSDDSDSDSDSETDSSVPSTVRDISVWMSEFL</sequence>
<organism evidence="2 3">
    <name type="scientific">Balaenoptera musculus</name>
    <name type="common">Blue whale</name>
    <dbReference type="NCBI Taxonomy" id="9771"/>
    <lineage>
        <taxon>Eukaryota</taxon>
        <taxon>Metazoa</taxon>
        <taxon>Chordata</taxon>
        <taxon>Craniata</taxon>
        <taxon>Vertebrata</taxon>
        <taxon>Euteleostomi</taxon>
        <taxon>Mammalia</taxon>
        <taxon>Eutheria</taxon>
        <taxon>Laurasiatheria</taxon>
        <taxon>Artiodactyla</taxon>
        <taxon>Whippomorpha</taxon>
        <taxon>Cetacea</taxon>
        <taxon>Mysticeti</taxon>
        <taxon>Balaenopteridae</taxon>
        <taxon>Balaenoptera</taxon>
    </lineage>
</organism>
<feature type="compositionally biased region" description="Basic and acidic residues" evidence="1">
    <location>
        <begin position="109"/>
        <end position="123"/>
    </location>
</feature>
<feature type="compositionally biased region" description="Basic residues" evidence="1">
    <location>
        <begin position="135"/>
        <end position="163"/>
    </location>
</feature>
<gene>
    <name evidence="3" type="primary">LOC118888585</name>
</gene>
<feature type="region of interest" description="Disordered" evidence="1">
    <location>
        <begin position="75"/>
        <end position="195"/>
    </location>
</feature>
<protein>
    <submittedName>
        <fullName evidence="3">Pre-mRNA-splicing factor CWC22 homolog</fullName>
    </submittedName>
</protein>
<proteinExistence type="predicted"/>
<evidence type="ECO:0000256" key="1">
    <source>
        <dbReference type="SAM" id="MobiDB-lite"/>
    </source>
</evidence>
<dbReference type="GeneID" id="118888585"/>
<dbReference type="RefSeq" id="XP_036695723.1">
    <property type="nucleotide sequence ID" value="XM_036839828.1"/>
</dbReference>
<accession>A0A8B8WF06</accession>
<feature type="compositionally biased region" description="Low complexity" evidence="1">
    <location>
        <begin position="75"/>
        <end position="100"/>
    </location>
</feature>
<dbReference type="KEGG" id="bmus:118888585"/>
<keyword evidence="2" id="KW-1185">Reference proteome</keyword>
<dbReference type="AlphaFoldDB" id="A0A8B8WF06"/>
<name>A0A8B8WF06_BALMU</name>
<feature type="compositionally biased region" description="Acidic residues" evidence="1">
    <location>
        <begin position="167"/>
        <end position="176"/>
    </location>
</feature>
<dbReference type="OrthoDB" id="10526597at2759"/>
<reference evidence="3" key="1">
    <citation type="submission" date="2025-08" db="UniProtKB">
        <authorList>
            <consortium name="RefSeq"/>
        </authorList>
    </citation>
    <scope>IDENTIFICATION</scope>
    <source>
        <tissue evidence="3">Epidermis and Blubber</tissue>
    </source>
</reference>
<dbReference type="Proteomes" id="UP000694857">
    <property type="component" value="Chromosome X"/>
</dbReference>
<evidence type="ECO:0000313" key="3">
    <source>
        <dbReference type="RefSeq" id="XP_036695723.1"/>
    </source>
</evidence>
<evidence type="ECO:0000313" key="2">
    <source>
        <dbReference type="Proteomes" id="UP000694857"/>
    </source>
</evidence>
<feature type="region of interest" description="Disordered" evidence="1">
    <location>
        <begin position="1"/>
        <end position="23"/>
    </location>
</feature>